<evidence type="ECO:0000313" key="10">
    <source>
        <dbReference type="Proteomes" id="UP000197098"/>
    </source>
</evidence>
<evidence type="ECO:0000259" key="8">
    <source>
        <dbReference type="Pfam" id="PF02203"/>
    </source>
</evidence>
<sequence length="180" mass="19448">MMLKTLSIRTGLLSLLAVMTLLLILVSGIGIYALTQSSASLQRIDHLQSEQMTQLNEGYTLLLRARNEAGQAIRLMEIGMLDDAAKAVKTLNGEVTQGQKIIASVSQSSVDDADGAKRMADVAKSYEVYNTQAIKPMLAALEQQNVDGYYDLLEKTMIPVAASLITPFTPSRIGGVAWAD</sequence>
<protein>
    <recommendedName>
        <fullName evidence="8">Chemotaxis methyl-accepting receptor Tar-related ligand-binding domain-containing protein</fullName>
    </recommendedName>
</protein>
<evidence type="ECO:0000256" key="7">
    <source>
        <dbReference type="SAM" id="Phobius"/>
    </source>
</evidence>
<comment type="subcellular location">
    <subcellularLocation>
        <location evidence="1">Cell membrane</location>
    </subcellularLocation>
</comment>
<evidence type="ECO:0000256" key="1">
    <source>
        <dbReference type="ARBA" id="ARBA00004236"/>
    </source>
</evidence>
<dbReference type="InterPro" id="IPR003122">
    <property type="entry name" value="Tar_rcpt_lig-bd"/>
</dbReference>
<dbReference type="Proteomes" id="UP000197098">
    <property type="component" value="Chromosome"/>
</dbReference>
<dbReference type="GO" id="GO:0006935">
    <property type="term" value="P:chemotaxis"/>
    <property type="evidence" value="ECO:0007669"/>
    <property type="project" value="InterPro"/>
</dbReference>
<dbReference type="EMBL" id="CP022114">
    <property type="protein sequence ID" value="ASG64263.1"/>
    <property type="molecule type" value="Genomic_DNA"/>
</dbReference>
<keyword evidence="3 7" id="KW-0812">Transmembrane</keyword>
<feature type="transmembrane region" description="Helical" evidence="7">
    <location>
        <begin position="12"/>
        <end position="34"/>
    </location>
</feature>
<dbReference type="GO" id="GO:0007165">
    <property type="term" value="P:signal transduction"/>
    <property type="evidence" value="ECO:0007669"/>
    <property type="project" value="UniProtKB-KW"/>
</dbReference>
<dbReference type="Pfam" id="PF02203">
    <property type="entry name" value="TarH"/>
    <property type="match status" value="1"/>
</dbReference>
<reference evidence="9 10" key="1">
    <citation type="submission" date="2017-06" db="EMBL/GenBank/DDBJ databases">
        <title>Origin of plasmid-mediated fosfomycin resistance gene fosA3.</title>
        <authorList>
            <person name="Ito R."/>
            <person name="Pacey M.P."/>
            <person name="Doi Y."/>
        </authorList>
    </citation>
    <scope>NUCLEOTIDE SEQUENCE [LARGE SCALE GENOMIC DNA]</scope>
    <source>
        <strain evidence="9 10">YDC799</strain>
    </source>
</reference>
<evidence type="ECO:0000256" key="3">
    <source>
        <dbReference type="ARBA" id="ARBA00022692"/>
    </source>
</evidence>
<keyword evidence="2" id="KW-1003">Cell membrane</keyword>
<gene>
    <name evidence="9" type="ORF">CEW81_22155</name>
</gene>
<dbReference type="AlphaFoldDB" id="A0A248KK74"/>
<keyword evidence="4 7" id="KW-1133">Transmembrane helix</keyword>
<evidence type="ECO:0000256" key="4">
    <source>
        <dbReference type="ARBA" id="ARBA00022989"/>
    </source>
</evidence>
<evidence type="ECO:0000256" key="6">
    <source>
        <dbReference type="ARBA" id="ARBA00023224"/>
    </source>
</evidence>
<evidence type="ECO:0000256" key="2">
    <source>
        <dbReference type="ARBA" id="ARBA00022475"/>
    </source>
</evidence>
<feature type="domain" description="Chemotaxis methyl-accepting receptor Tar-related ligand-binding" evidence="8">
    <location>
        <begin position="2"/>
        <end position="159"/>
    </location>
</feature>
<keyword evidence="5 7" id="KW-0472">Membrane</keyword>
<dbReference type="SUPFAM" id="SSF47170">
    <property type="entry name" value="Aspartate receptor, ligand-binding domain"/>
    <property type="match status" value="1"/>
</dbReference>
<dbReference type="GO" id="GO:0005886">
    <property type="term" value="C:plasma membrane"/>
    <property type="evidence" value="ECO:0007669"/>
    <property type="project" value="UniProtKB-SubCell"/>
</dbReference>
<organism evidence="9 10">
    <name type="scientific">Kluyvera genomosp. 3</name>
    <dbReference type="NCBI Taxonomy" id="2774055"/>
    <lineage>
        <taxon>Bacteria</taxon>
        <taxon>Pseudomonadati</taxon>
        <taxon>Pseudomonadota</taxon>
        <taxon>Gammaproteobacteria</taxon>
        <taxon>Enterobacterales</taxon>
        <taxon>Enterobacteriaceae</taxon>
        <taxon>Kluyvera</taxon>
    </lineage>
</organism>
<accession>A0A248KK74</accession>
<dbReference type="Gene3D" id="1.20.120.30">
    <property type="entry name" value="Aspartate receptor, ligand-binding domain"/>
    <property type="match status" value="1"/>
</dbReference>
<evidence type="ECO:0000313" key="9">
    <source>
        <dbReference type="EMBL" id="ASG64263.1"/>
    </source>
</evidence>
<proteinExistence type="predicted"/>
<dbReference type="InterPro" id="IPR035440">
    <property type="entry name" value="4HB_MCP_dom_sf"/>
</dbReference>
<evidence type="ECO:0000256" key="5">
    <source>
        <dbReference type="ARBA" id="ARBA00023136"/>
    </source>
</evidence>
<name>A0A248KK74_9ENTR</name>
<keyword evidence="6" id="KW-0807">Transducer</keyword>